<reference evidence="1" key="3">
    <citation type="journal article" date="2017" name="Nature">
        <title>Genome sequence of the progenitor of the wheat D genome Aegilops tauschii.</title>
        <authorList>
            <person name="Luo M.C."/>
            <person name="Gu Y.Q."/>
            <person name="Puiu D."/>
            <person name="Wang H."/>
            <person name="Twardziok S.O."/>
            <person name="Deal K.R."/>
            <person name="Huo N."/>
            <person name="Zhu T."/>
            <person name="Wang L."/>
            <person name="Wang Y."/>
            <person name="McGuire P.E."/>
            <person name="Liu S."/>
            <person name="Long H."/>
            <person name="Ramasamy R.K."/>
            <person name="Rodriguez J.C."/>
            <person name="Van S.L."/>
            <person name="Yuan L."/>
            <person name="Wang Z."/>
            <person name="Xia Z."/>
            <person name="Xiao L."/>
            <person name="Anderson O.D."/>
            <person name="Ouyang S."/>
            <person name="Liang Y."/>
            <person name="Zimin A.V."/>
            <person name="Pertea G."/>
            <person name="Qi P."/>
            <person name="Bennetzen J.L."/>
            <person name="Dai X."/>
            <person name="Dawson M.W."/>
            <person name="Muller H.G."/>
            <person name="Kugler K."/>
            <person name="Rivarola-Duarte L."/>
            <person name="Spannagl M."/>
            <person name="Mayer K.F.X."/>
            <person name="Lu F.H."/>
            <person name="Bevan M.W."/>
            <person name="Leroy P."/>
            <person name="Li P."/>
            <person name="You F.M."/>
            <person name="Sun Q."/>
            <person name="Liu Z."/>
            <person name="Lyons E."/>
            <person name="Wicker T."/>
            <person name="Salzberg S.L."/>
            <person name="Devos K.M."/>
            <person name="Dvorak J."/>
        </authorList>
    </citation>
    <scope>NUCLEOTIDE SEQUENCE [LARGE SCALE GENOMIC DNA]</scope>
    <source>
        <strain evidence="1">cv. AL8/78</strain>
    </source>
</reference>
<dbReference type="Gramene" id="AET3Gv20427000.10">
    <property type="protein sequence ID" value="AET3Gv20427000.10"/>
    <property type="gene ID" value="AET3Gv20427000"/>
</dbReference>
<name>A0A453ER51_AEGTS</name>
<reference evidence="2" key="2">
    <citation type="journal article" date="2017" name="Nat. Plants">
        <title>The Aegilops tauschii genome reveals multiple impacts of transposons.</title>
        <authorList>
            <person name="Zhao G."/>
            <person name="Zou C."/>
            <person name="Li K."/>
            <person name="Wang K."/>
            <person name="Li T."/>
            <person name="Gao L."/>
            <person name="Zhang X."/>
            <person name="Wang H."/>
            <person name="Yang Z."/>
            <person name="Liu X."/>
            <person name="Jiang W."/>
            <person name="Mao L."/>
            <person name="Kong X."/>
            <person name="Jiao Y."/>
            <person name="Jia J."/>
        </authorList>
    </citation>
    <scope>NUCLEOTIDE SEQUENCE [LARGE SCALE GENOMIC DNA]</scope>
    <source>
        <strain evidence="2">cv. AL8/78</strain>
    </source>
</reference>
<dbReference type="Proteomes" id="UP000015105">
    <property type="component" value="Chromosome 3D"/>
</dbReference>
<proteinExistence type="predicted"/>
<keyword evidence="2" id="KW-1185">Reference proteome</keyword>
<evidence type="ECO:0000313" key="1">
    <source>
        <dbReference type="EnsemblPlants" id="AET3Gv20427000.10"/>
    </source>
</evidence>
<reference evidence="1" key="4">
    <citation type="submission" date="2019-03" db="UniProtKB">
        <authorList>
            <consortium name="EnsemblPlants"/>
        </authorList>
    </citation>
    <scope>IDENTIFICATION</scope>
</reference>
<organism evidence="1 2">
    <name type="scientific">Aegilops tauschii subsp. strangulata</name>
    <name type="common">Goatgrass</name>
    <dbReference type="NCBI Taxonomy" id="200361"/>
    <lineage>
        <taxon>Eukaryota</taxon>
        <taxon>Viridiplantae</taxon>
        <taxon>Streptophyta</taxon>
        <taxon>Embryophyta</taxon>
        <taxon>Tracheophyta</taxon>
        <taxon>Spermatophyta</taxon>
        <taxon>Magnoliopsida</taxon>
        <taxon>Liliopsida</taxon>
        <taxon>Poales</taxon>
        <taxon>Poaceae</taxon>
        <taxon>BOP clade</taxon>
        <taxon>Pooideae</taxon>
        <taxon>Triticodae</taxon>
        <taxon>Triticeae</taxon>
        <taxon>Triticinae</taxon>
        <taxon>Aegilops</taxon>
    </lineage>
</organism>
<protein>
    <submittedName>
        <fullName evidence="1">Uncharacterized protein</fullName>
    </submittedName>
</protein>
<reference evidence="1" key="5">
    <citation type="journal article" date="2021" name="G3 (Bethesda)">
        <title>Aegilops tauschii genome assembly Aet v5.0 features greater sequence contiguity and improved annotation.</title>
        <authorList>
            <person name="Wang L."/>
            <person name="Zhu T."/>
            <person name="Rodriguez J.C."/>
            <person name="Deal K.R."/>
            <person name="Dubcovsky J."/>
            <person name="McGuire P.E."/>
            <person name="Lux T."/>
            <person name="Spannagl M."/>
            <person name="Mayer K.F.X."/>
            <person name="Baldrich P."/>
            <person name="Meyers B.C."/>
            <person name="Huo N."/>
            <person name="Gu Y.Q."/>
            <person name="Zhou H."/>
            <person name="Devos K.M."/>
            <person name="Bennetzen J.L."/>
            <person name="Unver T."/>
            <person name="Budak H."/>
            <person name="Gulick P.J."/>
            <person name="Galiba G."/>
            <person name="Kalapos B."/>
            <person name="Nelson D.R."/>
            <person name="Li P."/>
            <person name="You F.M."/>
            <person name="Luo M.C."/>
            <person name="Dvorak J."/>
        </authorList>
    </citation>
    <scope>NUCLEOTIDE SEQUENCE [LARGE SCALE GENOMIC DNA]</scope>
    <source>
        <strain evidence="1">cv. AL8/78</strain>
    </source>
</reference>
<sequence>MAPAMPKQRAVHLPDNEEVARLLLEKHRSMLEKDIPDNLSLTLSNAYRNVCAAKEPIRTLKDLLKIKYRSFHSSPLFVQFSFLGRSH</sequence>
<accession>A0A453ER51</accession>
<reference evidence="2" key="1">
    <citation type="journal article" date="2014" name="Science">
        <title>Ancient hybridizations among the ancestral genomes of bread wheat.</title>
        <authorList>
            <consortium name="International Wheat Genome Sequencing Consortium,"/>
            <person name="Marcussen T."/>
            <person name="Sandve S.R."/>
            <person name="Heier L."/>
            <person name="Spannagl M."/>
            <person name="Pfeifer M."/>
            <person name="Jakobsen K.S."/>
            <person name="Wulff B.B."/>
            <person name="Steuernagel B."/>
            <person name="Mayer K.F."/>
            <person name="Olsen O.A."/>
        </authorList>
    </citation>
    <scope>NUCLEOTIDE SEQUENCE [LARGE SCALE GENOMIC DNA]</scope>
    <source>
        <strain evidence="2">cv. AL8/78</strain>
    </source>
</reference>
<dbReference type="EnsemblPlants" id="AET3Gv20427000.10">
    <property type="protein sequence ID" value="AET3Gv20427000.10"/>
    <property type="gene ID" value="AET3Gv20427000"/>
</dbReference>
<evidence type="ECO:0000313" key="2">
    <source>
        <dbReference type="Proteomes" id="UP000015105"/>
    </source>
</evidence>
<dbReference type="AlphaFoldDB" id="A0A453ER51"/>